<evidence type="ECO:0000256" key="1">
    <source>
        <dbReference type="SAM" id="MobiDB-lite"/>
    </source>
</evidence>
<dbReference type="Proteomes" id="UP000824469">
    <property type="component" value="Unassembled WGS sequence"/>
</dbReference>
<proteinExistence type="predicted"/>
<evidence type="ECO:0000313" key="2">
    <source>
        <dbReference type="EMBL" id="KAH9292734.1"/>
    </source>
</evidence>
<feature type="compositionally biased region" description="Polar residues" evidence="1">
    <location>
        <begin position="80"/>
        <end position="91"/>
    </location>
</feature>
<reference evidence="2 3" key="1">
    <citation type="journal article" date="2021" name="Nat. Plants">
        <title>The Taxus genome provides insights into paclitaxel biosynthesis.</title>
        <authorList>
            <person name="Xiong X."/>
            <person name="Gou J."/>
            <person name="Liao Q."/>
            <person name="Li Y."/>
            <person name="Zhou Q."/>
            <person name="Bi G."/>
            <person name="Li C."/>
            <person name="Du R."/>
            <person name="Wang X."/>
            <person name="Sun T."/>
            <person name="Guo L."/>
            <person name="Liang H."/>
            <person name="Lu P."/>
            <person name="Wu Y."/>
            <person name="Zhang Z."/>
            <person name="Ro D.K."/>
            <person name="Shang Y."/>
            <person name="Huang S."/>
            <person name="Yan J."/>
        </authorList>
    </citation>
    <scope>NUCLEOTIDE SEQUENCE [LARGE SCALE GENOMIC DNA]</scope>
    <source>
        <strain evidence="2">Ta-2019</strain>
    </source>
</reference>
<feature type="compositionally biased region" description="Basic and acidic residues" evidence="1">
    <location>
        <begin position="58"/>
        <end position="68"/>
    </location>
</feature>
<organism evidence="2 3">
    <name type="scientific">Taxus chinensis</name>
    <name type="common">Chinese yew</name>
    <name type="synonym">Taxus wallichiana var. chinensis</name>
    <dbReference type="NCBI Taxonomy" id="29808"/>
    <lineage>
        <taxon>Eukaryota</taxon>
        <taxon>Viridiplantae</taxon>
        <taxon>Streptophyta</taxon>
        <taxon>Embryophyta</taxon>
        <taxon>Tracheophyta</taxon>
        <taxon>Spermatophyta</taxon>
        <taxon>Pinopsida</taxon>
        <taxon>Pinidae</taxon>
        <taxon>Conifers II</taxon>
        <taxon>Cupressales</taxon>
        <taxon>Taxaceae</taxon>
        <taxon>Taxus</taxon>
    </lineage>
</organism>
<feature type="region of interest" description="Disordered" evidence="1">
    <location>
        <begin position="36"/>
        <end position="132"/>
    </location>
</feature>
<keyword evidence="3" id="KW-1185">Reference proteome</keyword>
<dbReference type="EMBL" id="JAHRHJ020002441">
    <property type="protein sequence ID" value="KAH9292734.1"/>
    <property type="molecule type" value="Genomic_DNA"/>
</dbReference>
<feature type="compositionally biased region" description="Basic and acidic residues" evidence="1">
    <location>
        <begin position="108"/>
        <end position="132"/>
    </location>
</feature>
<dbReference type="AlphaFoldDB" id="A0AA38F596"/>
<name>A0AA38F596_TAXCH</name>
<accession>A0AA38F596</accession>
<evidence type="ECO:0000313" key="3">
    <source>
        <dbReference type="Proteomes" id="UP000824469"/>
    </source>
</evidence>
<feature type="non-terminal residue" evidence="2">
    <location>
        <position position="132"/>
    </location>
</feature>
<gene>
    <name evidence="2" type="ORF">KI387_042082</name>
</gene>
<sequence length="132" mass="14679">MYKMLDVNLEDISTVEEDVQREQEALEMMMKVIQTGSLEGKEGAKVSPVKEATQDGSMEEKQGVKDSPAKVCSDLHISESRPSPNQIQTPRTRSKADVGANKASPGRPSEREKRDKVTKKDIMEGHQKPLNI</sequence>
<comment type="caution">
    <text evidence="2">The sequence shown here is derived from an EMBL/GenBank/DDBJ whole genome shotgun (WGS) entry which is preliminary data.</text>
</comment>
<protein>
    <submittedName>
        <fullName evidence="2">Uncharacterized protein</fullName>
    </submittedName>
</protein>